<proteinExistence type="predicted"/>
<keyword evidence="2" id="KW-1133">Transmembrane helix</keyword>
<dbReference type="InterPro" id="IPR001736">
    <property type="entry name" value="PLipase_D/transphosphatidylase"/>
</dbReference>
<dbReference type="SUPFAM" id="SSF56024">
    <property type="entry name" value="Phospholipase D/nuclease"/>
    <property type="match status" value="2"/>
</dbReference>
<dbReference type="CDD" id="cd00138">
    <property type="entry name" value="PLDc_SF"/>
    <property type="match status" value="1"/>
</dbReference>
<feature type="region of interest" description="Disordered" evidence="1">
    <location>
        <begin position="32"/>
        <end position="51"/>
    </location>
</feature>
<feature type="transmembrane region" description="Helical" evidence="2">
    <location>
        <begin position="7"/>
        <end position="26"/>
    </location>
</feature>
<evidence type="ECO:0000259" key="3">
    <source>
        <dbReference type="PROSITE" id="PS50035"/>
    </source>
</evidence>
<name>A0A2T3AZT5_AMORE</name>
<feature type="compositionally biased region" description="Polar residues" evidence="1">
    <location>
        <begin position="33"/>
        <end position="49"/>
    </location>
</feature>
<feature type="region of interest" description="Disordered" evidence="1">
    <location>
        <begin position="295"/>
        <end position="361"/>
    </location>
</feature>
<dbReference type="Pfam" id="PF13091">
    <property type="entry name" value="PLDc_2"/>
    <property type="match status" value="1"/>
</dbReference>
<dbReference type="InParanoid" id="A0A2T3AZT5"/>
<feature type="region of interest" description="Disordered" evidence="1">
    <location>
        <begin position="435"/>
        <end position="462"/>
    </location>
</feature>
<dbReference type="PANTHER" id="PTHR21248:SF22">
    <property type="entry name" value="PHOSPHOLIPASE D"/>
    <property type="match status" value="1"/>
</dbReference>
<dbReference type="AlphaFoldDB" id="A0A2T3AZT5"/>
<sequence length="758" mass="84030">MALTQDIGAILNLMIQVLVILPYSALTIPRQRQLPSTHSNNRTTPTQGAKSGAMISDKVYKLCTNNESVSALLAKDPTMAPGDAWKKLYGVILATNYWQNSVASKYITNAMKELSRRAGERGEKIVFKLEYDRGSAKQLLENHYVVPEKEYLGKAVALPRPDEIPHLDIQVINYHKPMLGTFHCKYMIVDRKYAVLQSNNIQDNDNLEMMTHLEGPIVDSLYDMALISWHKKLEPPLPSHNSPAVQGGLGSFGNKNHDEIYDRDGSIRGHSAIVHPERMKEQKAYSYESRAINQPSVIPPQTTNDGTNSADILTGPSTTDSVTRPMGVSQAPETGVNEAAQEVGQRQGNVQPLPESTQHGFENKDLGRIEMLRENAKAAATTGDMEHIVHTRRGDKKTTPDDPTDGSANADQSATATIGIHGPDAKTQEFLSAGEATVPQSQIEHPSQAKKPLPEHTADNPHYDDDIAAEVARVQTAVSPREGETRVQAVTRHLNHTKNVDFKGDAPEYAPHEEMTPYIPHPVHEPFPIAMVCREPHGTPNHNSVYNPQNEVWLSALRNAKQNVFIQLPTLNAEPLIPAIIEACERGIDVYCYICLGYNDTGELLPMQGGTNEMIAHKMYTTLSDAGKQKLHYFFYVAKDQSKPIVAKKKKRDCHVKVMIVDEHIGIQGNGNQDTQSWYHSQEINVMFDSATVCKAWIDGIRRNQNTHIYGEVSKEDGIWRDDQGNTAADVIGVDPGKFSWAKGFIGAINRVRGTGDF</sequence>
<dbReference type="GO" id="GO:0032049">
    <property type="term" value="P:cardiolipin biosynthetic process"/>
    <property type="evidence" value="ECO:0007669"/>
    <property type="project" value="UniProtKB-ARBA"/>
</dbReference>
<reference evidence="4 5" key="1">
    <citation type="journal article" date="2018" name="New Phytol.">
        <title>Comparative genomics and transcriptomics depict ericoid mycorrhizal fungi as versatile saprotrophs and plant mutualists.</title>
        <authorList>
            <person name="Martino E."/>
            <person name="Morin E."/>
            <person name="Grelet G.A."/>
            <person name="Kuo A."/>
            <person name="Kohler A."/>
            <person name="Daghino S."/>
            <person name="Barry K.W."/>
            <person name="Cichocki N."/>
            <person name="Clum A."/>
            <person name="Dockter R.B."/>
            <person name="Hainaut M."/>
            <person name="Kuo R.C."/>
            <person name="LaButti K."/>
            <person name="Lindahl B.D."/>
            <person name="Lindquist E.A."/>
            <person name="Lipzen A."/>
            <person name="Khouja H.R."/>
            <person name="Magnuson J."/>
            <person name="Murat C."/>
            <person name="Ohm R.A."/>
            <person name="Singer S.W."/>
            <person name="Spatafora J.W."/>
            <person name="Wang M."/>
            <person name="Veneault-Fourrey C."/>
            <person name="Henrissat B."/>
            <person name="Grigoriev I.V."/>
            <person name="Martin F.M."/>
            <person name="Perotto S."/>
        </authorList>
    </citation>
    <scope>NUCLEOTIDE SEQUENCE [LARGE SCALE GENOMIC DNA]</scope>
    <source>
        <strain evidence="4 5">ATCC 22711</strain>
    </source>
</reference>
<dbReference type="GO" id="GO:0030572">
    <property type="term" value="F:phosphatidyltransferase activity"/>
    <property type="evidence" value="ECO:0007669"/>
    <property type="project" value="UniProtKB-ARBA"/>
</dbReference>
<feature type="compositionally biased region" description="Basic and acidic residues" evidence="1">
    <location>
        <begin position="452"/>
        <end position="462"/>
    </location>
</feature>
<dbReference type="RefSeq" id="XP_024720178.1">
    <property type="nucleotide sequence ID" value="XM_024862688.1"/>
</dbReference>
<evidence type="ECO:0000256" key="1">
    <source>
        <dbReference type="SAM" id="MobiDB-lite"/>
    </source>
</evidence>
<feature type="compositionally biased region" description="Polar residues" evidence="1">
    <location>
        <begin position="344"/>
        <end position="360"/>
    </location>
</feature>
<dbReference type="InterPro" id="IPR025202">
    <property type="entry name" value="PLD-like_dom"/>
</dbReference>
<dbReference type="Gene3D" id="3.30.870.10">
    <property type="entry name" value="Endonuclease Chain A"/>
    <property type="match status" value="2"/>
</dbReference>
<dbReference type="STRING" id="857342.A0A2T3AZT5"/>
<dbReference type="PROSITE" id="PS50035">
    <property type="entry name" value="PLD"/>
    <property type="match status" value="1"/>
</dbReference>
<dbReference type="OrthoDB" id="9997422at2759"/>
<accession>A0A2T3AZT5</accession>
<dbReference type="PANTHER" id="PTHR21248">
    <property type="entry name" value="CARDIOLIPIN SYNTHASE"/>
    <property type="match status" value="1"/>
</dbReference>
<evidence type="ECO:0000313" key="5">
    <source>
        <dbReference type="Proteomes" id="UP000241818"/>
    </source>
</evidence>
<feature type="compositionally biased region" description="Polar residues" evidence="1">
    <location>
        <begin position="295"/>
        <end position="322"/>
    </location>
</feature>
<evidence type="ECO:0000313" key="4">
    <source>
        <dbReference type="EMBL" id="PSS16670.1"/>
    </source>
</evidence>
<keyword evidence="2" id="KW-0472">Membrane</keyword>
<keyword evidence="2" id="KW-0812">Transmembrane</keyword>
<feature type="region of interest" description="Disordered" evidence="1">
    <location>
        <begin position="378"/>
        <end position="411"/>
    </location>
</feature>
<dbReference type="GeneID" id="36570769"/>
<feature type="domain" description="PLD phosphodiesterase" evidence="3">
    <location>
        <begin position="178"/>
        <end position="205"/>
    </location>
</feature>
<evidence type="ECO:0000256" key="2">
    <source>
        <dbReference type="SAM" id="Phobius"/>
    </source>
</evidence>
<dbReference type="Proteomes" id="UP000241818">
    <property type="component" value="Unassembled WGS sequence"/>
</dbReference>
<dbReference type="EMBL" id="KZ679012">
    <property type="protein sequence ID" value="PSS16670.1"/>
    <property type="molecule type" value="Genomic_DNA"/>
</dbReference>
<protein>
    <recommendedName>
        <fullName evidence="3">PLD phosphodiesterase domain-containing protein</fullName>
    </recommendedName>
</protein>
<keyword evidence="5" id="KW-1185">Reference proteome</keyword>
<organism evidence="4 5">
    <name type="scientific">Amorphotheca resinae ATCC 22711</name>
    <dbReference type="NCBI Taxonomy" id="857342"/>
    <lineage>
        <taxon>Eukaryota</taxon>
        <taxon>Fungi</taxon>
        <taxon>Dikarya</taxon>
        <taxon>Ascomycota</taxon>
        <taxon>Pezizomycotina</taxon>
        <taxon>Leotiomycetes</taxon>
        <taxon>Helotiales</taxon>
        <taxon>Amorphothecaceae</taxon>
        <taxon>Amorphotheca</taxon>
    </lineage>
</organism>
<gene>
    <name evidence="4" type="ORF">M430DRAFT_140931</name>
</gene>